<evidence type="ECO:0000313" key="11">
    <source>
        <dbReference type="EMBL" id="VDO03484.1"/>
    </source>
</evidence>
<dbReference type="Pfam" id="PF04756">
    <property type="entry name" value="OST3_OST6"/>
    <property type="match status" value="1"/>
</dbReference>
<dbReference type="PANTHER" id="PTHR12692:SF0">
    <property type="entry name" value="GH11935P"/>
    <property type="match status" value="1"/>
</dbReference>
<feature type="transmembrane region" description="Helical" evidence="9">
    <location>
        <begin position="174"/>
        <end position="191"/>
    </location>
</feature>
<evidence type="ECO:0000256" key="10">
    <source>
        <dbReference type="SAM" id="SignalP"/>
    </source>
</evidence>
<keyword evidence="5 10" id="KW-0732">Signal</keyword>
<evidence type="ECO:0000313" key="12">
    <source>
        <dbReference type="Proteomes" id="UP000278807"/>
    </source>
</evidence>
<comment type="similarity">
    <text evidence="3">Belongs to the OST3/OST6 family.</text>
</comment>
<keyword evidence="6" id="KW-0256">Endoplasmic reticulum</keyword>
<dbReference type="OrthoDB" id="67566at2759"/>
<proteinExistence type="inferred from homology"/>
<evidence type="ECO:0000256" key="6">
    <source>
        <dbReference type="ARBA" id="ARBA00022824"/>
    </source>
</evidence>
<gene>
    <name evidence="11" type="ORF">HNAJ_LOCUS7624</name>
</gene>
<evidence type="ECO:0000256" key="7">
    <source>
        <dbReference type="ARBA" id="ARBA00022989"/>
    </source>
</evidence>
<dbReference type="InterPro" id="IPR036249">
    <property type="entry name" value="Thioredoxin-like_sf"/>
</dbReference>
<evidence type="ECO:0000256" key="3">
    <source>
        <dbReference type="ARBA" id="ARBA00009561"/>
    </source>
</evidence>
<evidence type="ECO:0000256" key="8">
    <source>
        <dbReference type="ARBA" id="ARBA00023136"/>
    </source>
</evidence>
<evidence type="ECO:0000256" key="2">
    <source>
        <dbReference type="ARBA" id="ARBA00004477"/>
    </source>
</evidence>
<evidence type="ECO:0000256" key="9">
    <source>
        <dbReference type="SAM" id="Phobius"/>
    </source>
</evidence>
<reference evidence="13" key="1">
    <citation type="submission" date="2017-02" db="UniProtKB">
        <authorList>
            <consortium name="WormBaseParasite"/>
        </authorList>
    </citation>
    <scope>IDENTIFICATION</scope>
</reference>
<dbReference type="Gene3D" id="3.40.30.10">
    <property type="entry name" value="Glutaredoxin"/>
    <property type="match status" value="1"/>
</dbReference>
<feature type="transmembrane region" description="Helical" evidence="9">
    <location>
        <begin position="198"/>
        <end position="220"/>
    </location>
</feature>
<sequence>MDISFRTVFTLLLALGLVLSNANENVLDETVRLLKTIPRKDGLILLSSDIFEKYILPYQRNFSIVFIIASKKAQCDPCGPAMDALANIAGKWKKDHQDSSEIFFGFVDFLDNMDLVRMLNIQTAPFVYHIGPHQSMREWDKINDFKIVSHPALLADWISKLSNVKVEASVPMDMSLIYLASLLLIIAYLFYKIKWFRSVKFVGILCLCFICSMLSGLMFVNIHNTPFISSQGGQIIFIYPRNGAQLGSEVLLIMSFYAMTSGGVVLLTTNCPKYRKRKFLHSIGVLVSLALTVVGFNQLATCYSGKTGQTTYQ</sequence>
<feature type="transmembrane region" description="Helical" evidence="9">
    <location>
        <begin position="279"/>
        <end position="300"/>
    </location>
</feature>
<feature type="transmembrane region" description="Helical" evidence="9">
    <location>
        <begin position="250"/>
        <end position="267"/>
    </location>
</feature>
<name>A0A0R3TKD4_RODNA</name>
<comment type="function">
    <text evidence="1">Subunit of the oligosaccharyl transferase (OST) complex that catalyzes the initial transfer of a defined glycan (Glc(3)Man(9)GlcNAc(2) in eukaryotes) from the lipid carrier dolichol-pyrophosphate to an asparagine residue within an Asn-X-Ser/Thr consensus motif in nascent polypeptide chains, the first step in protein N-glycosylation. N-glycosylation occurs cotranslationally and the complex associates with the Sec61 complex at the channel-forming translocon complex that mediates protein translocation across the endoplasmic reticulum (ER). All subunits are required for a maximal enzyme activity.</text>
</comment>
<dbReference type="SUPFAM" id="SSF52833">
    <property type="entry name" value="Thioredoxin-like"/>
    <property type="match status" value="1"/>
</dbReference>
<dbReference type="GO" id="GO:0018279">
    <property type="term" value="P:protein N-linked glycosylation via asparagine"/>
    <property type="evidence" value="ECO:0007669"/>
    <property type="project" value="TreeGrafter"/>
</dbReference>
<reference evidence="11 12" key="2">
    <citation type="submission" date="2018-11" db="EMBL/GenBank/DDBJ databases">
        <authorList>
            <consortium name="Pathogen Informatics"/>
        </authorList>
    </citation>
    <scope>NUCLEOTIDE SEQUENCE [LARGE SCALE GENOMIC DNA]</scope>
</reference>
<keyword evidence="12" id="KW-1185">Reference proteome</keyword>
<protein>
    <submittedName>
        <fullName evidence="13">Magnesium transporter protein 1</fullName>
    </submittedName>
</protein>
<evidence type="ECO:0000256" key="4">
    <source>
        <dbReference type="ARBA" id="ARBA00022692"/>
    </source>
</evidence>
<dbReference type="STRING" id="102285.A0A0R3TKD4"/>
<evidence type="ECO:0000256" key="1">
    <source>
        <dbReference type="ARBA" id="ARBA00002791"/>
    </source>
</evidence>
<comment type="subcellular location">
    <subcellularLocation>
        <location evidence="2">Endoplasmic reticulum membrane</location>
        <topology evidence="2">Multi-pass membrane protein</topology>
    </subcellularLocation>
</comment>
<evidence type="ECO:0000256" key="5">
    <source>
        <dbReference type="ARBA" id="ARBA00022729"/>
    </source>
</evidence>
<dbReference type="AlphaFoldDB" id="A0A0R3TKD4"/>
<dbReference type="PANTHER" id="PTHR12692">
    <property type="entry name" value="DOLICHYL-DIPHOSPHOOLIGOSACCHARIDE--PROTEIN GLYCOSYLTRANSFERASE-RELATED"/>
    <property type="match status" value="1"/>
</dbReference>
<feature type="signal peptide" evidence="10">
    <location>
        <begin position="1"/>
        <end position="20"/>
    </location>
</feature>
<keyword evidence="7 9" id="KW-1133">Transmembrane helix</keyword>
<keyword evidence="8 9" id="KW-0472">Membrane</keyword>
<feature type="chain" id="PRO_5043131876" evidence="10">
    <location>
        <begin position="21"/>
        <end position="313"/>
    </location>
</feature>
<accession>A0A0R3TKD4</accession>
<keyword evidence="4 9" id="KW-0812">Transmembrane</keyword>
<evidence type="ECO:0000313" key="13">
    <source>
        <dbReference type="WBParaSite" id="HNAJ_0000762801-mRNA-1"/>
    </source>
</evidence>
<dbReference type="WBParaSite" id="HNAJ_0000762801-mRNA-1">
    <property type="protein sequence ID" value="HNAJ_0000762801-mRNA-1"/>
    <property type="gene ID" value="HNAJ_0000762801"/>
</dbReference>
<dbReference type="Proteomes" id="UP000278807">
    <property type="component" value="Unassembled WGS sequence"/>
</dbReference>
<organism evidence="13">
    <name type="scientific">Rodentolepis nana</name>
    <name type="common">Dwarf tapeworm</name>
    <name type="synonym">Hymenolepis nana</name>
    <dbReference type="NCBI Taxonomy" id="102285"/>
    <lineage>
        <taxon>Eukaryota</taxon>
        <taxon>Metazoa</taxon>
        <taxon>Spiralia</taxon>
        <taxon>Lophotrochozoa</taxon>
        <taxon>Platyhelminthes</taxon>
        <taxon>Cestoda</taxon>
        <taxon>Eucestoda</taxon>
        <taxon>Cyclophyllidea</taxon>
        <taxon>Hymenolepididae</taxon>
        <taxon>Rodentolepis</taxon>
    </lineage>
</organism>
<dbReference type="InterPro" id="IPR021149">
    <property type="entry name" value="OligosaccharylTrfase_OST3/OST6"/>
</dbReference>
<dbReference type="GO" id="GO:0008250">
    <property type="term" value="C:oligosaccharyltransferase complex"/>
    <property type="evidence" value="ECO:0007669"/>
    <property type="project" value="TreeGrafter"/>
</dbReference>
<dbReference type="EMBL" id="UZAE01012090">
    <property type="protein sequence ID" value="VDO03484.1"/>
    <property type="molecule type" value="Genomic_DNA"/>
</dbReference>